<dbReference type="EMBL" id="CAJNNW010034149">
    <property type="protein sequence ID" value="CAE8721785.1"/>
    <property type="molecule type" value="Genomic_DNA"/>
</dbReference>
<protein>
    <submittedName>
        <fullName evidence="1">Uncharacterized protein</fullName>
    </submittedName>
</protein>
<organism evidence="1 2">
    <name type="scientific">Polarella glacialis</name>
    <name type="common">Dinoflagellate</name>
    <dbReference type="NCBI Taxonomy" id="89957"/>
    <lineage>
        <taxon>Eukaryota</taxon>
        <taxon>Sar</taxon>
        <taxon>Alveolata</taxon>
        <taxon>Dinophyceae</taxon>
        <taxon>Suessiales</taxon>
        <taxon>Suessiaceae</taxon>
        <taxon>Polarella</taxon>
    </lineage>
</organism>
<evidence type="ECO:0000313" key="2">
    <source>
        <dbReference type="Proteomes" id="UP000626109"/>
    </source>
</evidence>
<comment type="caution">
    <text evidence="1">The sequence shown here is derived from an EMBL/GenBank/DDBJ whole genome shotgun (WGS) entry which is preliminary data.</text>
</comment>
<evidence type="ECO:0000313" key="1">
    <source>
        <dbReference type="EMBL" id="CAE8721785.1"/>
    </source>
</evidence>
<name>A0A813LBD7_POLGL</name>
<dbReference type="AlphaFoldDB" id="A0A813LBD7"/>
<proteinExistence type="predicted"/>
<gene>
    <name evidence="1" type="ORF">PGLA2088_LOCUS42133</name>
</gene>
<dbReference type="Proteomes" id="UP000626109">
    <property type="component" value="Unassembled WGS sequence"/>
</dbReference>
<accession>A0A813LBD7</accession>
<sequence>MGYCKSIFENAPENRISQMKVIEDCGSLTQDSVSRLVCEQKEGWDLIVFAAGIDPPDSNSVPDVIDQNAFVSRLYFWLLQGPDGSTPVGTCCCCCSCSCGSCGSCCSISIDMDVCLFCY</sequence>
<reference evidence="1" key="1">
    <citation type="submission" date="2021-02" db="EMBL/GenBank/DDBJ databases">
        <authorList>
            <person name="Dougan E. K."/>
            <person name="Rhodes N."/>
            <person name="Thang M."/>
            <person name="Chan C."/>
        </authorList>
    </citation>
    <scope>NUCLEOTIDE SEQUENCE</scope>
</reference>